<sequence length="122" mass="13760">MKPFDPKLNHKVLMPEGAYQVYVAHAYERVSRNGNPYITLGLKVTDGERRNRVIFRNFFIDGDAESYAVQRSSEELAAICRATGYDEVLTDPQQLITGVEFPVTVQHYTPASGVPEEALRIN</sequence>
<dbReference type="AlphaFoldDB" id="A0A1W1UK52"/>
<keyword evidence="2" id="KW-1185">Reference proteome</keyword>
<dbReference type="RefSeq" id="WP_084256210.1">
    <property type="nucleotide sequence ID" value="NZ_FWWV01000006.1"/>
</dbReference>
<accession>A0A1W1UK52</accession>
<dbReference type="Proteomes" id="UP000192408">
    <property type="component" value="Unassembled WGS sequence"/>
</dbReference>
<protein>
    <recommendedName>
        <fullName evidence="3">DUF669 domain-containing protein</fullName>
    </recommendedName>
</protein>
<dbReference type="Pfam" id="PF05037">
    <property type="entry name" value="DUF669"/>
    <property type="match status" value="1"/>
</dbReference>
<proteinExistence type="predicted"/>
<evidence type="ECO:0000313" key="2">
    <source>
        <dbReference type="Proteomes" id="UP000192408"/>
    </source>
</evidence>
<gene>
    <name evidence="1" type="ORF">SAMN05660772_01866</name>
</gene>
<dbReference type="STRING" id="1122938.SAMN05660772_01866"/>
<dbReference type="InterPro" id="IPR007731">
    <property type="entry name" value="DUF669"/>
</dbReference>
<organism evidence="1 2">
    <name type="scientific">Pasteurella testudinis DSM 23072</name>
    <dbReference type="NCBI Taxonomy" id="1122938"/>
    <lineage>
        <taxon>Bacteria</taxon>
        <taxon>Pseudomonadati</taxon>
        <taxon>Pseudomonadota</taxon>
        <taxon>Gammaproteobacteria</taxon>
        <taxon>Pasteurellales</taxon>
        <taxon>Pasteurellaceae</taxon>
        <taxon>Pasteurella</taxon>
    </lineage>
</organism>
<reference evidence="2" key="1">
    <citation type="submission" date="2017-04" db="EMBL/GenBank/DDBJ databases">
        <authorList>
            <person name="Varghese N."/>
            <person name="Submissions S."/>
        </authorList>
    </citation>
    <scope>NUCLEOTIDE SEQUENCE [LARGE SCALE GENOMIC DNA]</scope>
    <source>
        <strain evidence="2">DSM 23072</strain>
    </source>
</reference>
<evidence type="ECO:0008006" key="3">
    <source>
        <dbReference type="Google" id="ProtNLM"/>
    </source>
</evidence>
<name>A0A1W1UK52_9PAST</name>
<evidence type="ECO:0000313" key="1">
    <source>
        <dbReference type="EMBL" id="SMB81476.1"/>
    </source>
</evidence>
<dbReference type="EMBL" id="FWWV01000006">
    <property type="protein sequence ID" value="SMB81476.1"/>
    <property type="molecule type" value="Genomic_DNA"/>
</dbReference>